<keyword evidence="5 9" id="KW-0732">Signal</keyword>
<dbReference type="Pfam" id="PF13206">
    <property type="entry name" value="VSG_B"/>
    <property type="match status" value="1"/>
</dbReference>
<feature type="domain" description="Trypanosome variant surface glycoprotein B-type N-terminal" evidence="10">
    <location>
        <begin position="95"/>
        <end position="365"/>
    </location>
</feature>
<dbReference type="VEuPathDB" id="TriTrypDB:Tb427_000185400"/>
<evidence type="ECO:0000256" key="7">
    <source>
        <dbReference type="ARBA" id="ARBA00023180"/>
    </source>
</evidence>
<keyword evidence="6" id="KW-0472">Membrane</keyword>
<dbReference type="InterPro" id="IPR025932">
    <property type="entry name" value="Trypano_VSG_B_N_dom"/>
</dbReference>
<proteinExistence type="predicted"/>
<evidence type="ECO:0000256" key="1">
    <source>
        <dbReference type="ARBA" id="ARBA00002523"/>
    </source>
</evidence>
<comment type="function">
    <text evidence="1">VSG forms a coat on the surface of the parasite. The trypanosome evades the immune response of the host by expressing a series of antigenically distinct VSGs from an estimated 1000 VSG genes.</text>
</comment>
<evidence type="ECO:0000256" key="9">
    <source>
        <dbReference type="SAM" id="SignalP"/>
    </source>
</evidence>
<feature type="chain" id="PRO_5013131206" evidence="9">
    <location>
        <begin position="31"/>
        <end position="465"/>
    </location>
</feature>
<name>A0A1J0R6E3_9TRYP</name>
<evidence type="ECO:0000256" key="2">
    <source>
        <dbReference type="ARBA" id="ARBA00004609"/>
    </source>
</evidence>
<dbReference type="AlphaFoldDB" id="A0A1J0R6E3"/>
<organism evidence="11">
    <name type="scientific">Trypanosoma brucei</name>
    <dbReference type="NCBI Taxonomy" id="5691"/>
    <lineage>
        <taxon>Eukaryota</taxon>
        <taxon>Discoba</taxon>
        <taxon>Euglenozoa</taxon>
        <taxon>Kinetoplastea</taxon>
        <taxon>Metakinetoplastina</taxon>
        <taxon>Trypanosomatida</taxon>
        <taxon>Trypanosomatidae</taxon>
        <taxon>Trypanosoma</taxon>
    </lineage>
</organism>
<evidence type="ECO:0000256" key="5">
    <source>
        <dbReference type="ARBA" id="ARBA00022729"/>
    </source>
</evidence>
<sequence length="465" mass="50229">MSVDLKKSKIIRRPLLAFPLAFLAALAVFATDSDNSEHTADFAVLCRLMRLAERGYDESKPVDIKLSTEFENSIKKATALADFNETNINFHKQQKSFGLKETDNPLPQSPTGKAIAIKINRTAAVAAALANAVEGAAKKTREAKKRANANLKKALYGDGDVIKLDDDGTALLQTANKDRLFGADATVTKNCGGGSATTKGSNSNAGKTIINDIFCLCIQGEGENKKLCEHQGTTMSKNDNLFADQITTAKNSWGKLLQACRKHDEEITSTELSAALTAFKARLGANEKAPADGTAAGKQNILGYIDNTRTGCTGQTKQTCVNYAYHFLQPQPNDVPWVKLIQDAIKEARAIAESPINTEAAQQQLASLNETIWNLYDRAFEAGAGGAAGTSDDSSRTNKAKAIADKKQECEKHKDNKKACTDAKCIWKGGESEDKGECKVDEKQVAEQTNAAGRIDEFVRALIEM</sequence>
<protein>
    <submittedName>
        <fullName evidence="11">Variant surface glycoprotein 1125.1172</fullName>
    </submittedName>
</protein>
<evidence type="ECO:0000256" key="4">
    <source>
        <dbReference type="ARBA" id="ARBA00022622"/>
    </source>
</evidence>
<evidence type="ECO:0000313" key="11">
    <source>
        <dbReference type="EMBL" id="APD73421.1"/>
    </source>
</evidence>
<dbReference type="GO" id="GO:0098552">
    <property type="term" value="C:side of membrane"/>
    <property type="evidence" value="ECO:0007669"/>
    <property type="project" value="UniProtKB-KW"/>
</dbReference>
<keyword evidence="3" id="KW-1003">Cell membrane</keyword>
<evidence type="ECO:0000256" key="8">
    <source>
        <dbReference type="ARBA" id="ARBA00023288"/>
    </source>
</evidence>
<evidence type="ECO:0000256" key="6">
    <source>
        <dbReference type="ARBA" id="ARBA00023136"/>
    </source>
</evidence>
<reference evidence="11" key="1">
    <citation type="submission" date="2016-08" db="EMBL/GenBank/DDBJ databases">
        <title>VSG repertoire of Trypanosoma brucei EATRO 1125.</title>
        <authorList>
            <person name="Cross G.A."/>
        </authorList>
    </citation>
    <scope>NUCLEOTIDE SEQUENCE</scope>
    <source>
        <strain evidence="11">EATRO 1125</strain>
    </source>
</reference>
<evidence type="ECO:0000259" key="10">
    <source>
        <dbReference type="Pfam" id="PF13206"/>
    </source>
</evidence>
<dbReference type="EMBL" id="KX699465">
    <property type="protein sequence ID" value="APD73421.1"/>
    <property type="molecule type" value="Genomic_DNA"/>
</dbReference>
<keyword evidence="4" id="KW-0336">GPI-anchor</keyword>
<feature type="signal peptide" evidence="9">
    <location>
        <begin position="1"/>
        <end position="30"/>
    </location>
</feature>
<comment type="subcellular location">
    <subcellularLocation>
        <location evidence="2">Cell membrane</location>
        <topology evidence="2">Lipid-anchor</topology>
        <topology evidence="2">GPI-anchor</topology>
    </subcellularLocation>
</comment>
<keyword evidence="7" id="KW-0325">Glycoprotein</keyword>
<evidence type="ECO:0000256" key="3">
    <source>
        <dbReference type="ARBA" id="ARBA00022475"/>
    </source>
</evidence>
<accession>A0A1J0R6E3</accession>
<keyword evidence="8" id="KW-0449">Lipoprotein</keyword>
<dbReference type="GO" id="GO:0005886">
    <property type="term" value="C:plasma membrane"/>
    <property type="evidence" value="ECO:0007669"/>
    <property type="project" value="UniProtKB-SubCell"/>
</dbReference>